<organism evidence="11 12">
    <name type="scientific">Elaeis guineensis var. tenera</name>
    <name type="common">Oil palm</name>
    <dbReference type="NCBI Taxonomy" id="51953"/>
    <lineage>
        <taxon>Eukaryota</taxon>
        <taxon>Viridiplantae</taxon>
        <taxon>Streptophyta</taxon>
        <taxon>Embryophyta</taxon>
        <taxon>Tracheophyta</taxon>
        <taxon>Spermatophyta</taxon>
        <taxon>Magnoliopsida</taxon>
        <taxon>Liliopsida</taxon>
        <taxon>Arecaceae</taxon>
        <taxon>Arecoideae</taxon>
        <taxon>Cocoseae</taxon>
        <taxon>Elaeidinae</taxon>
        <taxon>Elaeis</taxon>
    </lineage>
</organism>
<dbReference type="GO" id="GO:0032454">
    <property type="term" value="F:histone H3K9 demethylase activity"/>
    <property type="evidence" value="ECO:0007669"/>
    <property type="project" value="InterPro"/>
</dbReference>
<dbReference type="FunCoup" id="A0A6I9S1L7">
    <property type="interactions" value="5"/>
</dbReference>
<evidence type="ECO:0000313" key="12">
    <source>
        <dbReference type="RefSeq" id="XP_010935549.1"/>
    </source>
</evidence>
<feature type="compositionally biased region" description="Basic and acidic residues" evidence="7">
    <location>
        <begin position="1144"/>
        <end position="1157"/>
    </location>
</feature>
<name>A0A6I9S1L7_ELAGV</name>
<feature type="compositionally biased region" description="Basic and acidic residues" evidence="7">
    <location>
        <begin position="12"/>
        <end position="23"/>
    </location>
</feature>
<evidence type="ECO:0000259" key="9">
    <source>
        <dbReference type="PROSITE" id="PS51184"/>
    </source>
</evidence>
<evidence type="ECO:0000256" key="6">
    <source>
        <dbReference type="PROSITE-ProRule" id="PRU01002"/>
    </source>
</evidence>
<evidence type="ECO:0000256" key="4">
    <source>
        <dbReference type="ARBA" id="ARBA00023242"/>
    </source>
</evidence>
<feature type="compositionally biased region" description="Basic residues" evidence="7">
    <location>
        <begin position="134"/>
        <end position="144"/>
    </location>
</feature>
<dbReference type="PROSITE" id="PS51667">
    <property type="entry name" value="WRC"/>
    <property type="match status" value="1"/>
</dbReference>
<dbReference type="RefSeq" id="XP_010935549.1">
    <property type="nucleotide sequence ID" value="XM_010937247.3"/>
</dbReference>
<feature type="compositionally biased region" description="Basic residues" evidence="7">
    <location>
        <begin position="1084"/>
        <end position="1093"/>
    </location>
</feature>
<dbReference type="SMART" id="SM00558">
    <property type="entry name" value="JmjC"/>
    <property type="match status" value="1"/>
</dbReference>
<feature type="compositionally biased region" description="Polar residues" evidence="7">
    <location>
        <begin position="1108"/>
        <end position="1118"/>
    </location>
</feature>
<dbReference type="PROSITE" id="PS50089">
    <property type="entry name" value="ZF_RING_2"/>
    <property type="match status" value="1"/>
</dbReference>
<evidence type="ECO:0000256" key="5">
    <source>
        <dbReference type="PROSITE-ProRule" id="PRU00175"/>
    </source>
</evidence>
<feature type="domain" description="JmjC" evidence="9">
    <location>
        <begin position="644"/>
        <end position="1356"/>
    </location>
</feature>
<dbReference type="GO" id="GO:0000118">
    <property type="term" value="C:histone deacetylase complex"/>
    <property type="evidence" value="ECO:0007669"/>
    <property type="project" value="TreeGrafter"/>
</dbReference>
<dbReference type="GO" id="GO:0031490">
    <property type="term" value="F:chromatin DNA binding"/>
    <property type="evidence" value="ECO:0007669"/>
    <property type="project" value="TreeGrafter"/>
</dbReference>
<dbReference type="PROSITE" id="PS51184">
    <property type="entry name" value="JMJC"/>
    <property type="match status" value="1"/>
</dbReference>
<dbReference type="Gene3D" id="2.60.120.650">
    <property type="entry name" value="Cupin"/>
    <property type="match status" value="2"/>
</dbReference>
<accession>A0A6I9S1L7</accession>
<dbReference type="FunFam" id="2.60.120.650:FF:000034">
    <property type="entry name" value="Transcription factor jumonji (JmjC) domain-containing protein"/>
    <property type="match status" value="1"/>
</dbReference>
<comment type="caution">
    <text evidence="6">Lacks conserved residue(s) required for the propagation of feature annotation.</text>
</comment>
<feature type="region of interest" description="Disordered" evidence="7">
    <location>
        <begin position="718"/>
        <end position="761"/>
    </location>
</feature>
<keyword evidence="4" id="KW-0539">Nucleus</keyword>
<reference evidence="12" key="1">
    <citation type="submission" date="2025-08" db="UniProtKB">
        <authorList>
            <consortium name="RefSeq"/>
        </authorList>
    </citation>
    <scope>IDENTIFICATION</scope>
</reference>
<protein>
    <submittedName>
        <fullName evidence="12">Lysine-specific demethylase JMJ25</fullName>
    </submittedName>
</protein>
<evidence type="ECO:0000256" key="2">
    <source>
        <dbReference type="ARBA" id="ARBA00006801"/>
    </source>
</evidence>
<dbReference type="Pfam" id="PF02373">
    <property type="entry name" value="JmjC"/>
    <property type="match status" value="1"/>
</dbReference>
<sequence length="1430" mass="160532">MAGGQRPGTPPTDRRCKRSDGKSWRCKNWRKEGITLCEVHHEQQVNKSRVRVSSRDGESGGGRSSRRRKKSDDRTFRPPAASVGGMFAGRDIQMRERKPVKPIVVDVFGSDEENEEDGLVKGDEEVEEEEVSKVGKKRKRKHWKKEGGKGRKAKKEDLEAGPSSVARVTRNSNKVLGPEKKPEGSKRRVLTGEDALMCHQCQRNDKGRVVWCLMCKRKRFCVPCMTRWYPHLSEAEFAKECPVCCNNCNCKACLRMKGVSEPPEKKIKNADRVQYNCYIVRLLLPWLKELQQEQMAEKEIEAKIRGCALTEIKLKRANCQKDERVYCDNCRTSIVDFHRSCRRCSYDLCLSCCRELREGHIAGGDGTVILPYQDRGKDYVHGGCPRRMNKGQEKRKKSQESSIDNRIAISTDRMTHMTRWKANSDGSIPCPPKEIGGCGSSLLELKCMFPEKLLFQLEEKADAIARSNRFAKFGDMSSSCACFTASGNINAGSEMLRKAAYRENSDDNYLYCPTARDIQQGELKHFQNHWLKGEPVIVRDVLELTSGLSWEPMVMWRALREKTKSKASSEQLAVKAIDCLDWCEVEINIHQFFRGYTEGRTHRNQWPEMLKLKDWPPASSFEDRLPRHGAEFITALPFPEYTDPRYGPLNLAVKLPKDVLKPDLGPKTYIAYGLPQELGRGDSVTKLHCDMSDAVNVLTHTAEITLTDYQLSRIEKLKKKHRDQDLREQNCTTRKDPEENSSPSPGKSVMEPPDDKSYVTFTAGGKHSIQAPSLENDLHHPVQANNMICDDSFGQQKINSLSIAESHVNDSDIKIGDAMDVQKDADASFSDIEAERGVMHDEQEGQNGCLSNNQKLSQNEDLKGHQTTEDDSQAGDGICLKLSVDKPVLKTIKLHASASELEEKKVGQMASCNLNGEGALRSPEMGQVNICQNEIRHSGKVCDDLKETVEVHTEDPSVIKSTSDLVDIQSCAAADGDFPISESSLKGTGQLQILAVVNARNGAWEEGSDQDTGVKAEAGNDACQTGLYGNDNFPLCPVKTESNGVSCSRGVDQGDNASQFSSKTENDEVRNANVKDDDEMLVVKTKRGQKKRGQPADFGKKPSKVVPGQTSGEIQSEGETVMLSPHLEPEDKSGNDVEIQAEGNNHKVSEGPDERTKNRSRKKRRGRKPAVSGQRMKRELDPVTVNTETTENADGGQVEELSDSENGAEVKEAGGSANVREQRSAVSGDSIEEKEQKQPEGGALWDIFRREDVTKLQEYLKKHAREFRHVHCSPVEQVLHPIHDQSFYLTLEHKRKLKDEYGIEPWTFEQKLGEAVFIPAGCPHQVRNLKSCIKVALDFVSPENVRQCIRLTEEFRVLPEEHRAKEDKLEVKKMALHAFIRVIQDLKVRNFKPRSKAESEEPIVESEDEEKHMMETDLPQEIGDPTASAS</sequence>
<feature type="compositionally biased region" description="Basic and acidic residues" evidence="7">
    <location>
        <begin position="1064"/>
        <end position="1075"/>
    </location>
</feature>
<keyword evidence="11" id="KW-1185">Reference proteome</keyword>
<dbReference type="GeneID" id="105055437"/>
<dbReference type="GO" id="GO:0006357">
    <property type="term" value="P:regulation of transcription by RNA polymerase II"/>
    <property type="evidence" value="ECO:0007669"/>
    <property type="project" value="TreeGrafter"/>
</dbReference>
<dbReference type="Proteomes" id="UP000504607">
    <property type="component" value="Chromosome 12"/>
</dbReference>
<evidence type="ECO:0000256" key="3">
    <source>
        <dbReference type="ARBA" id="ARBA00022723"/>
    </source>
</evidence>
<feature type="region of interest" description="Disordered" evidence="7">
    <location>
        <begin position="1044"/>
        <end position="1120"/>
    </location>
</feature>
<comment type="similarity">
    <text evidence="2">Belongs to the JARID1 histone demethylase family.</text>
</comment>
<proteinExistence type="inferred from homology"/>
<feature type="compositionally biased region" description="Basic residues" evidence="7">
    <location>
        <begin position="1158"/>
        <end position="1168"/>
    </location>
</feature>
<dbReference type="GO" id="GO:0000785">
    <property type="term" value="C:chromatin"/>
    <property type="evidence" value="ECO:0007669"/>
    <property type="project" value="TreeGrafter"/>
</dbReference>
<keyword evidence="3" id="KW-0479">Metal-binding</keyword>
<dbReference type="InterPro" id="IPR014977">
    <property type="entry name" value="WRC_dom"/>
</dbReference>
<feature type="region of interest" description="Disordered" evidence="7">
    <location>
        <begin position="383"/>
        <end position="403"/>
    </location>
</feature>
<dbReference type="InterPro" id="IPR003347">
    <property type="entry name" value="JmjC_dom"/>
</dbReference>
<dbReference type="GO" id="GO:0003712">
    <property type="term" value="F:transcription coregulator activity"/>
    <property type="evidence" value="ECO:0007669"/>
    <property type="project" value="TreeGrafter"/>
</dbReference>
<feature type="region of interest" description="Disordered" evidence="7">
    <location>
        <begin position="1"/>
        <end position="23"/>
    </location>
</feature>
<dbReference type="KEGG" id="egu:105055437"/>
<feature type="compositionally biased region" description="Basic and acidic residues" evidence="7">
    <location>
        <begin position="145"/>
        <end position="158"/>
    </location>
</feature>
<keyword evidence="5" id="KW-0862">Zinc</keyword>
<dbReference type="InterPro" id="IPR045109">
    <property type="entry name" value="LSDs-like"/>
</dbReference>
<dbReference type="CDD" id="cd02208">
    <property type="entry name" value="cupin_RmlC-like"/>
    <property type="match status" value="1"/>
</dbReference>
<evidence type="ECO:0000259" key="10">
    <source>
        <dbReference type="PROSITE" id="PS51667"/>
    </source>
</evidence>
<dbReference type="InterPro" id="IPR001841">
    <property type="entry name" value="Znf_RING"/>
</dbReference>
<feature type="region of interest" description="Disordered" evidence="7">
    <location>
        <begin position="114"/>
        <end position="187"/>
    </location>
</feature>
<feature type="region of interest" description="Disordered" evidence="7">
    <location>
        <begin position="1392"/>
        <end position="1430"/>
    </location>
</feature>
<evidence type="ECO:0000256" key="1">
    <source>
        <dbReference type="ARBA" id="ARBA00004123"/>
    </source>
</evidence>
<dbReference type="GO" id="GO:0008270">
    <property type="term" value="F:zinc ion binding"/>
    <property type="evidence" value="ECO:0007669"/>
    <property type="project" value="UniProtKB-KW"/>
</dbReference>
<feature type="region of interest" description="Disordered" evidence="7">
    <location>
        <begin position="1142"/>
        <end position="1239"/>
    </location>
</feature>
<feature type="domain" description="RING-type" evidence="8">
    <location>
        <begin position="198"/>
        <end position="244"/>
    </location>
</feature>
<dbReference type="Pfam" id="PF08879">
    <property type="entry name" value="WRC"/>
    <property type="match status" value="1"/>
</dbReference>
<feature type="region of interest" description="Disordered" evidence="7">
    <location>
        <begin position="40"/>
        <end position="94"/>
    </location>
</feature>
<feature type="domain" description="WRC" evidence="10">
    <location>
        <begin position="10"/>
        <end position="54"/>
    </location>
</feature>
<feature type="compositionally biased region" description="Basic and acidic residues" evidence="7">
    <location>
        <begin position="177"/>
        <end position="186"/>
    </location>
</feature>
<feature type="compositionally biased region" description="Basic residues" evidence="7">
    <location>
        <begin position="387"/>
        <end position="397"/>
    </location>
</feature>
<comment type="subcellular location">
    <subcellularLocation>
        <location evidence="1">Nucleus</location>
    </subcellularLocation>
</comment>
<dbReference type="FunFam" id="2.60.120.650:FF:000033">
    <property type="entry name" value="Transcription factor jumonji (JmjC) domain-containing protein"/>
    <property type="match status" value="1"/>
</dbReference>
<dbReference type="InParanoid" id="A0A6I9S1L7"/>
<dbReference type="PANTHER" id="PTHR12549:SF11">
    <property type="entry name" value="LYSINE-SPECIFIC DEMETHYLASE JMJ25"/>
    <property type="match status" value="1"/>
</dbReference>
<feature type="compositionally biased region" description="Basic and acidic residues" evidence="7">
    <location>
        <begin position="722"/>
        <end position="738"/>
    </location>
</feature>
<evidence type="ECO:0000256" key="7">
    <source>
        <dbReference type="SAM" id="MobiDB-lite"/>
    </source>
</evidence>
<dbReference type="PANTHER" id="PTHR12549">
    <property type="entry name" value="JMJC DOMAIN-CONTAINING HISTONE DEMETHYLATION PROTEIN"/>
    <property type="match status" value="1"/>
</dbReference>
<keyword evidence="5" id="KW-0863">Zinc-finger</keyword>
<dbReference type="OrthoDB" id="1667110at2759"/>
<gene>
    <name evidence="12" type="primary">LOC105055437</name>
</gene>
<evidence type="ECO:0000259" key="8">
    <source>
        <dbReference type="PROSITE" id="PS50089"/>
    </source>
</evidence>
<evidence type="ECO:0000313" key="11">
    <source>
        <dbReference type="Proteomes" id="UP000504607"/>
    </source>
</evidence>
<dbReference type="SUPFAM" id="SSF51197">
    <property type="entry name" value="Clavaminate synthase-like"/>
    <property type="match status" value="2"/>
</dbReference>